<evidence type="ECO:0000256" key="6">
    <source>
        <dbReference type="ARBA" id="ARBA00023002"/>
    </source>
</evidence>
<evidence type="ECO:0000256" key="4">
    <source>
        <dbReference type="ARBA" id="ARBA00022723"/>
    </source>
</evidence>
<keyword evidence="14" id="KW-1185">Reference proteome</keyword>
<evidence type="ECO:0000256" key="9">
    <source>
        <dbReference type="ARBA" id="ARBA00023157"/>
    </source>
</evidence>
<evidence type="ECO:0000256" key="3">
    <source>
        <dbReference type="ARBA" id="ARBA00022525"/>
    </source>
</evidence>
<evidence type="ECO:0000256" key="1">
    <source>
        <dbReference type="ARBA" id="ARBA00001973"/>
    </source>
</evidence>
<evidence type="ECO:0000256" key="12">
    <source>
        <dbReference type="SAM" id="SignalP"/>
    </source>
</evidence>
<keyword evidence="9" id="KW-1015">Disulfide bond</keyword>
<keyword evidence="8" id="KW-0503">Monooxygenase</keyword>
<dbReference type="Gene3D" id="2.70.50.70">
    <property type="match status" value="1"/>
</dbReference>
<dbReference type="Proteomes" id="UP000242287">
    <property type="component" value="Unassembled WGS sequence"/>
</dbReference>
<dbReference type="Pfam" id="PF22810">
    <property type="entry name" value="LPMO_AA14"/>
    <property type="match status" value="1"/>
</dbReference>
<gene>
    <name evidence="13" type="ORF">AMATHDRAFT_75186</name>
</gene>
<keyword evidence="3" id="KW-0964">Secreted</keyword>
<evidence type="ECO:0000256" key="5">
    <source>
        <dbReference type="ARBA" id="ARBA00022729"/>
    </source>
</evidence>
<dbReference type="GO" id="GO:0004497">
    <property type="term" value="F:monooxygenase activity"/>
    <property type="evidence" value="ECO:0007669"/>
    <property type="project" value="UniProtKB-KW"/>
</dbReference>
<name>A0A2A9NLY8_9AGAR</name>
<keyword evidence="5 12" id="KW-0732">Signal</keyword>
<dbReference type="GO" id="GO:0005576">
    <property type="term" value="C:extracellular region"/>
    <property type="evidence" value="ECO:0007669"/>
    <property type="project" value="UniProtKB-SubCell"/>
</dbReference>
<dbReference type="STRING" id="703135.A0A2A9NLY8"/>
<feature type="signal peptide" evidence="12">
    <location>
        <begin position="1"/>
        <end position="21"/>
    </location>
</feature>
<dbReference type="AlphaFoldDB" id="A0A2A9NLY8"/>
<evidence type="ECO:0000256" key="10">
    <source>
        <dbReference type="ARBA" id="ARBA00023180"/>
    </source>
</evidence>
<dbReference type="OrthoDB" id="2019572at2759"/>
<proteinExistence type="inferred from homology"/>
<keyword evidence="6" id="KW-0560">Oxidoreductase</keyword>
<reference evidence="13 14" key="1">
    <citation type="submission" date="2014-02" db="EMBL/GenBank/DDBJ databases">
        <title>Transposable element dynamics among asymbiotic and ectomycorrhizal Amanita fungi.</title>
        <authorList>
            <consortium name="DOE Joint Genome Institute"/>
            <person name="Hess J."/>
            <person name="Skrede I."/>
            <person name="Wolfe B."/>
            <person name="LaButti K."/>
            <person name="Ohm R.A."/>
            <person name="Grigoriev I.V."/>
            <person name="Pringle A."/>
        </authorList>
    </citation>
    <scope>NUCLEOTIDE SEQUENCE [LARGE SCALE GENOMIC DNA]</scope>
    <source>
        <strain evidence="13 14">SKay4041</strain>
    </source>
</reference>
<dbReference type="GO" id="GO:0046872">
    <property type="term" value="F:metal ion binding"/>
    <property type="evidence" value="ECO:0007669"/>
    <property type="project" value="UniProtKB-KW"/>
</dbReference>
<evidence type="ECO:0000313" key="14">
    <source>
        <dbReference type="Proteomes" id="UP000242287"/>
    </source>
</evidence>
<evidence type="ECO:0000313" key="13">
    <source>
        <dbReference type="EMBL" id="PFH51108.1"/>
    </source>
</evidence>
<keyword evidence="7" id="KW-0186">Copper</keyword>
<accession>A0A2A9NLY8</accession>
<dbReference type="InterPro" id="IPR054497">
    <property type="entry name" value="LPMO_AA14"/>
</dbReference>
<comment type="cofactor">
    <cofactor evidence="1">
        <name>Cu(2+)</name>
        <dbReference type="ChEBI" id="CHEBI:29036"/>
    </cofactor>
</comment>
<feature type="chain" id="PRO_5012925144" description="Lytic polysaccharide monooxygenase" evidence="12">
    <location>
        <begin position="22"/>
        <end position="304"/>
    </location>
</feature>
<protein>
    <recommendedName>
        <fullName evidence="15">Lytic polysaccharide monooxygenase</fullName>
    </recommendedName>
</protein>
<evidence type="ECO:0000256" key="2">
    <source>
        <dbReference type="ARBA" id="ARBA00004613"/>
    </source>
</evidence>
<evidence type="ECO:0000256" key="8">
    <source>
        <dbReference type="ARBA" id="ARBA00023033"/>
    </source>
</evidence>
<evidence type="ECO:0000256" key="11">
    <source>
        <dbReference type="ARBA" id="ARBA00046340"/>
    </source>
</evidence>
<dbReference type="EMBL" id="KZ301992">
    <property type="protein sequence ID" value="PFH51108.1"/>
    <property type="molecule type" value="Genomic_DNA"/>
</dbReference>
<keyword evidence="4" id="KW-0479">Metal-binding</keyword>
<evidence type="ECO:0000256" key="7">
    <source>
        <dbReference type="ARBA" id="ARBA00023008"/>
    </source>
</evidence>
<organism evidence="13 14">
    <name type="scientific">Amanita thiersii Skay4041</name>
    <dbReference type="NCBI Taxonomy" id="703135"/>
    <lineage>
        <taxon>Eukaryota</taxon>
        <taxon>Fungi</taxon>
        <taxon>Dikarya</taxon>
        <taxon>Basidiomycota</taxon>
        <taxon>Agaricomycotina</taxon>
        <taxon>Agaricomycetes</taxon>
        <taxon>Agaricomycetidae</taxon>
        <taxon>Agaricales</taxon>
        <taxon>Pluteineae</taxon>
        <taxon>Amanitaceae</taxon>
        <taxon>Amanita</taxon>
    </lineage>
</organism>
<comment type="subcellular location">
    <subcellularLocation>
        <location evidence="2">Secreted</location>
    </subcellularLocation>
</comment>
<comment type="similarity">
    <text evidence="11">Belongs to the polysaccharide monooxygenase AA14 family.</text>
</comment>
<evidence type="ECO:0008006" key="15">
    <source>
        <dbReference type="Google" id="ProtNLM"/>
    </source>
</evidence>
<sequence>MLSRLVLLPFVALSFLSPTSAHVSIWHPSMFGFNVTAHTFSWDNRPVVPLANLPFTKWWFHGHLDYPPHPGDLFELPAGGKATLEVACDKGFTSYWASNEGGDIRSSNQRNYPCPGSPTSQFHTVDEQDVTGCALAITYTPDARSVKPNDFVVFSVNHKCVWSRMTEFEIPGDMPLCPEGGCTCAWFWIHSPRSGEEQMYMNGFKCTVTNSRPGAPALARPQLARRCGFDKYNNVQADPKNCTQGAKLPFYWKQAEGNSMFEGYYSPPLYNELYNFKHGAQNDIFVTSQPQKPCSVKAQSFKER</sequence>
<keyword evidence="10" id="KW-0325">Glycoprotein</keyword>